<sequence length="259" mass="29933">MIKYMRELPRHISKDLRKEILDLLMSRYGKKEIEDEVGYKISTLKRGSDKAIAILLSTYSGNDELRNLIWRRYTEFGYALKNLGISAPENRNLMERLDDESKDILWHLYQKGHANIVELSEAVCASHYEVLSRLKDVIIPESKRRIGKPIVKFEESKIDWMSGEKVLFSWWIMDGDMPVVRRNNVELFNEMDKITIIAELPGTRFPDQIDVSARYNNGILEVIIKKGQDEVGMVGDVVDNALPGISEDDINDNCRKKTL</sequence>
<organism evidence="1 2">
    <name type="scientific">Candidatus Methanolliviera hydrocarbonicum</name>
    <dbReference type="NCBI Taxonomy" id="2491085"/>
    <lineage>
        <taxon>Archaea</taxon>
        <taxon>Methanobacteriati</taxon>
        <taxon>Methanobacteriota</taxon>
        <taxon>Candidatus Methanoliparia</taxon>
        <taxon>Candidatus Methanoliparales</taxon>
        <taxon>Candidatus Methanollivieraceae</taxon>
        <taxon>Candidatus Methanolliviera</taxon>
    </lineage>
</organism>
<comment type="caution">
    <text evidence="1">The sequence shown here is derived from an EMBL/GenBank/DDBJ whole genome shotgun (WGS) entry which is preliminary data.</text>
</comment>
<dbReference type="EMBL" id="RXIL01000171">
    <property type="protein sequence ID" value="RZN66134.1"/>
    <property type="molecule type" value="Genomic_DNA"/>
</dbReference>
<dbReference type="AlphaFoldDB" id="A0A520KUC3"/>
<evidence type="ECO:0000313" key="2">
    <source>
        <dbReference type="Proteomes" id="UP000320766"/>
    </source>
</evidence>
<name>A0A520KUC3_9EURY</name>
<dbReference type="Proteomes" id="UP000320766">
    <property type="component" value="Unassembled WGS sequence"/>
</dbReference>
<evidence type="ECO:0000313" key="1">
    <source>
        <dbReference type="EMBL" id="RZN66134.1"/>
    </source>
</evidence>
<proteinExistence type="predicted"/>
<protein>
    <submittedName>
        <fullName evidence="1">Uncharacterized protein</fullName>
    </submittedName>
</protein>
<reference evidence="1 2" key="1">
    <citation type="journal article" date="2019" name="Nat. Microbiol.">
        <title>Wide diversity of methane and short-chain alkane metabolisms in uncultured archaea.</title>
        <authorList>
            <person name="Borrel G."/>
            <person name="Adam P.S."/>
            <person name="McKay L.J."/>
            <person name="Chen L.X."/>
            <person name="Sierra-Garcia I.N."/>
            <person name="Sieber C.M."/>
            <person name="Letourneur Q."/>
            <person name="Ghozlane A."/>
            <person name="Andersen G.L."/>
            <person name="Li W.J."/>
            <person name="Hallam S.J."/>
            <person name="Muyzer G."/>
            <person name="de Oliveira V.M."/>
            <person name="Inskeep W.P."/>
            <person name="Banfield J.F."/>
            <person name="Gribaldo S."/>
        </authorList>
    </citation>
    <scope>NUCLEOTIDE SEQUENCE [LARGE SCALE GENOMIC DNA]</scope>
    <source>
        <strain evidence="1">NM1b</strain>
    </source>
</reference>
<accession>A0A520KUC3</accession>
<gene>
    <name evidence="1" type="ORF">EF807_08790</name>
</gene>